<dbReference type="Pfam" id="PF02358">
    <property type="entry name" value="Trehalose_PPase"/>
    <property type="match status" value="2"/>
</dbReference>
<sequence length="251" mass="29161">MWVVPRAERPSLDHWRTSKDFKEHRNKLVILDYDGTMVPFHDTPESAVPGEPLLEVLDKLERDPTTYVAIITGRDEKFVQKHFGKYSSFHLSAEYGAKERKPGGEWRQVEGLDLSWLRNVQDMMENVEEFFLFLDRQNKLKKLGSKELKVENDNLAIEVRMGEALSKGHVVEKVLGSLPNTDMVLCFGDSESDEDMFRALRKMKESGMQFPHVLTTVHVDNGKGYKTIAQHKMRDPKEFIDLFRMFYGIEH</sequence>
<name>A0A0L6VTB0_9BASI</name>
<dbReference type="Gene3D" id="3.40.50.1000">
    <property type="entry name" value="HAD superfamily/HAD-like"/>
    <property type="match status" value="1"/>
</dbReference>
<dbReference type="PANTHER" id="PTHR10788:SF106">
    <property type="entry name" value="BCDNA.GH08860"/>
    <property type="match status" value="1"/>
</dbReference>
<protein>
    <recommendedName>
        <fullName evidence="4">Trehalose-phosphatase</fullName>
    </recommendedName>
</protein>
<comment type="caution">
    <text evidence="2">The sequence shown here is derived from an EMBL/GenBank/DDBJ whole genome shotgun (WGS) entry which is preliminary data.</text>
</comment>
<dbReference type="VEuPathDB" id="FungiDB:VP01_1095g9"/>
<proteinExistence type="inferred from homology"/>
<dbReference type="InterPro" id="IPR036412">
    <property type="entry name" value="HAD-like_sf"/>
</dbReference>
<dbReference type="PANTHER" id="PTHR10788">
    <property type="entry name" value="TREHALOSE-6-PHOSPHATE SYNTHASE"/>
    <property type="match status" value="1"/>
</dbReference>
<dbReference type="GO" id="GO:0005992">
    <property type="term" value="P:trehalose biosynthetic process"/>
    <property type="evidence" value="ECO:0007669"/>
    <property type="project" value="InterPro"/>
</dbReference>
<dbReference type="OrthoDB" id="2501535at2759"/>
<dbReference type="AlphaFoldDB" id="A0A0L6VTB0"/>
<organism evidence="2 3">
    <name type="scientific">Puccinia sorghi</name>
    <dbReference type="NCBI Taxonomy" id="27349"/>
    <lineage>
        <taxon>Eukaryota</taxon>
        <taxon>Fungi</taxon>
        <taxon>Dikarya</taxon>
        <taxon>Basidiomycota</taxon>
        <taxon>Pucciniomycotina</taxon>
        <taxon>Pucciniomycetes</taxon>
        <taxon>Pucciniales</taxon>
        <taxon>Pucciniaceae</taxon>
        <taxon>Puccinia</taxon>
    </lineage>
</organism>
<gene>
    <name evidence="2" type="ORF">VP01_1095g9</name>
</gene>
<dbReference type="EMBL" id="LAVV01001065">
    <property type="protein sequence ID" value="KNZ63842.1"/>
    <property type="molecule type" value="Genomic_DNA"/>
</dbReference>
<dbReference type="InterPro" id="IPR003337">
    <property type="entry name" value="Trehalose_PPase"/>
</dbReference>
<comment type="similarity">
    <text evidence="1">In the N-terminal section; belongs to the glycosyltransferase 20 family.</text>
</comment>
<dbReference type="Proteomes" id="UP000037035">
    <property type="component" value="Unassembled WGS sequence"/>
</dbReference>
<reference evidence="2 3" key="1">
    <citation type="submission" date="2015-08" db="EMBL/GenBank/DDBJ databases">
        <title>Next Generation Sequencing and Analysis of the Genome of Puccinia sorghi L Schw, the Causal Agent of Maize Common Rust.</title>
        <authorList>
            <person name="Rochi L."/>
            <person name="Burguener G."/>
            <person name="Darino M."/>
            <person name="Turjanski A."/>
            <person name="Kreff E."/>
            <person name="Dieguez M.J."/>
            <person name="Sacco F."/>
        </authorList>
    </citation>
    <scope>NUCLEOTIDE SEQUENCE [LARGE SCALE GENOMIC DNA]</scope>
    <source>
        <strain evidence="2 3">RO10H11247</strain>
    </source>
</reference>
<evidence type="ECO:0008006" key="4">
    <source>
        <dbReference type="Google" id="ProtNLM"/>
    </source>
</evidence>
<evidence type="ECO:0000313" key="2">
    <source>
        <dbReference type="EMBL" id="KNZ63842.1"/>
    </source>
</evidence>
<dbReference type="InterPro" id="IPR001830">
    <property type="entry name" value="Glyco_trans_20"/>
</dbReference>
<keyword evidence="3" id="KW-1185">Reference proteome</keyword>
<dbReference type="SUPFAM" id="SSF56784">
    <property type="entry name" value="HAD-like"/>
    <property type="match status" value="1"/>
</dbReference>
<evidence type="ECO:0000256" key="1">
    <source>
        <dbReference type="ARBA" id="ARBA00005409"/>
    </source>
</evidence>
<dbReference type="STRING" id="27349.A0A0L6VTB0"/>
<dbReference type="InterPro" id="IPR023214">
    <property type="entry name" value="HAD_sf"/>
</dbReference>
<evidence type="ECO:0000313" key="3">
    <source>
        <dbReference type="Proteomes" id="UP000037035"/>
    </source>
</evidence>
<dbReference type="GO" id="GO:0003825">
    <property type="term" value="F:alpha,alpha-trehalose-phosphate synthase (UDP-forming) activity"/>
    <property type="evidence" value="ECO:0007669"/>
    <property type="project" value="TreeGrafter"/>
</dbReference>
<accession>A0A0L6VTB0</accession>